<gene>
    <name evidence="3" type="ORF">GYMLUDRAFT_247951</name>
</gene>
<reference evidence="3 4" key="1">
    <citation type="submission" date="2014-04" db="EMBL/GenBank/DDBJ databases">
        <title>Evolutionary Origins and Diversification of the Mycorrhizal Mutualists.</title>
        <authorList>
            <consortium name="DOE Joint Genome Institute"/>
            <consortium name="Mycorrhizal Genomics Consortium"/>
            <person name="Kohler A."/>
            <person name="Kuo A."/>
            <person name="Nagy L.G."/>
            <person name="Floudas D."/>
            <person name="Copeland A."/>
            <person name="Barry K.W."/>
            <person name="Cichocki N."/>
            <person name="Veneault-Fourrey C."/>
            <person name="LaButti K."/>
            <person name="Lindquist E.A."/>
            <person name="Lipzen A."/>
            <person name="Lundell T."/>
            <person name="Morin E."/>
            <person name="Murat C."/>
            <person name="Riley R."/>
            <person name="Ohm R."/>
            <person name="Sun H."/>
            <person name="Tunlid A."/>
            <person name="Henrissat B."/>
            <person name="Grigoriev I.V."/>
            <person name="Hibbett D.S."/>
            <person name="Martin F."/>
        </authorList>
    </citation>
    <scope>NUCLEOTIDE SEQUENCE [LARGE SCALE GENOMIC DNA]</scope>
    <source>
        <strain evidence="3 4">FD-317 M1</strain>
    </source>
</reference>
<protein>
    <submittedName>
        <fullName evidence="3">Uncharacterized protein</fullName>
    </submittedName>
</protein>
<feature type="compositionally biased region" description="Polar residues" evidence="2">
    <location>
        <begin position="19"/>
        <end position="30"/>
    </location>
</feature>
<dbReference type="AlphaFoldDB" id="A0A0D0C2D6"/>
<organism evidence="3 4">
    <name type="scientific">Collybiopsis luxurians FD-317 M1</name>
    <dbReference type="NCBI Taxonomy" id="944289"/>
    <lineage>
        <taxon>Eukaryota</taxon>
        <taxon>Fungi</taxon>
        <taxon>Dikarya</taxon>
        <taxon>Basidiomycota</taxon>
        <taxon>Agaricomycotina</taxon>
        <taxon>Agaricomycetes</taxon>
        <taxon>Agaricomycetidae</taxon>
        <taxon>Agaricales</taxon>
        <taxon>Marasmiineae</taxon>
        <taxon>Omphalotaceae</taxon>
        <taxon>Collybiopsis</taxon>
        <taxon>Collybiopsis luxurians</taxon>
    </lineage>
</organism>
<dbReference type="HOGENOM" id="CLU_672786_0_0_1"/>
<proteinExistence type="predicted"/>
<dbReference type="EMBL" id="KN834798">
    <property type="protein sequence ID" value="KIK56459.1"/>
    <property type="molecule type" value="Genomic_DNA"/>
</dbReference>
<sequence length="409" mass="44628">MATTSPRKSPRKPTPSRKNQFFQRNPSSNSPTKTKPAPLLKKARAPQRCKQCPDHPLRTSLDCLHSKAYGALRRAISAAGIECPERASATEIQQLLTRRNGGDGGSRPGTTFSQNPSTPVRPAATQAMSSPINLGNRAASLDLFAPSNSETIPSPSVANTSTLTRTVVNHNRVQYTQTIDPALLTPAKESSGSGAIASSSTPPSSTPPRGAALLSTPQTPVLTLAMTPQTPALVDRNAVIKTPYGCISGLGCGTLPWMVPRTHPLPTFLKEESDATARFRWAIPPLLNRLERLCEQTGCWMYFGALTPDGRHKPFIHFTSRRLLDEPNEDLLNDLHCSMARTFSSIQLARRSTYQDLAAKNHDANETIKAKDAENEQLRAEKDALERELKQKQLLLEQLDGIEQGSSNR</sequence>
<feature type="region of interest" description="Disordered" evidence="2">
    <location>
        <begin position="98"/>
        <end position="123"/>
    </location>
</feature>
<feature type="region of interest" description="Disordered" evidence="2">
    <location>
        <begin position="1"/>
        <end position="56"/>
    </location>
</feature>
<feature type="compositionally biased region" description="Low complexity" evidence="2">
    <location>
        <begin position="31"/>
        <end position="40"/>
    </location>
</feature>
<feature type="region of interest" description="Disordered" evidence="2">
    <location>
        <begin position="180"/>
        <end position="214"/>
    </location>
</feature>
<feature type="compositionally biased region" description="Polar residues" evidence="2">
    <location>
        <begin position="108"/>
        <end position="118"/>
    </location>
</feature>
<feature type="compositionally biased region" description="Low complexity" evidence="2">
    <location>
        <begin position="190"/>
        <end position="212"/>
    </location>
</feature>
<evidence type="ECO:0000256" key="2">
    <source>
        <dbReference type="SAM" id="MobiDB-lite"/>
    </source>
</evidence>
<dbReference type="OrthoDB" id="3060861at2759"/>
<evidence type="ECO:0000313" key="4">
    <source>
        <dbReference type="Proteomes" id="UP000053593"/>
    </source>
</evidence>
<evidence type="ECO:0000256" key="1">
    <source>
        <dbReference type="SAM" id="Coils"/>
    </source>
</evidence>
<evidence type="ECO:0000313" key="3">
    <source>
        <dbReference type="EMBL" id="KIK56459.1"/>
    </source>
</evidence>
<dbReference type="Proteomes" id="UP000053593">
    <property type="component" value="Unassembled WGS sequence"/>
</dbReference>
<accession>A0A0D0C2D6</accession>
<keyword evidence="1" id="KW-0175">Coiled coil</keyword>
<feature type="coiled-coil region" evidence="1">
    <location>
        <begin position="354"/>
        <end position="402"/>
    </location>
</feature>
<name>A0A0D0C2D6_9AGAR</name>
<keyword evidence="4" id="KW-1185">Reference proteome</keyword>